<dbReference type="PANTHER" id="PTHR37422:SF13">
    <property type="entry name" value="LIPOPOLYSACCHARIDE BIOSYNTHESIS PROTEIN PA4999-RELATED"/>
    <property type="match status" value="1"/>
</dbReference>
<dbReference type="RefSeq" id="WP_204917047.1">
    <property type="nucleotide sequence ID" value="NZ_BAAAQP010000010.1"/>
</dbReference>
<dbReference type="InterPro" id="IPR051533">
    <property type="entry name" value="WaaL-like"/>
</dbReference>
<feature type="transmembrane region" description="Helical" evidence="6">
    <location>
        <begin position="369"/>
        <end position="389"/>
    </location>
</feature>
<feature type="transmembrane region" description="Helical" evidence="6">
    <location>
        <begin position="258"/>
        <end position="279"/>
    </location>
</feature>
<dbReference type="Pfam" id="PF04932">
    <property type="entry name" value="Wzy_C"/>
    <property type="match status" value="1"/>
</dbReference>
<feature type="transmembrane region" description="Helical" evidence="6">
    <location>
        <begin position="187"/>
        <end position="207"/>
    </location>
</feature>
<name>A0ABS2RIH8_9ACTN</name>
<keyword evidence="4 6" id="KW-0472">Membrane</keyword>
<keyword evidence="2 6" id="KW-0812">Transmembrane</keyword>
<dbReference type="Proteomes" id="UP000704762">
    <property type="component" value="Unassembled WGS sequence"/>
</dbReference>
<comment type="caution">
    <text evidence="8">The sequence shown here is derived from an EMBL/GenBank/DDBJ whole genome shotgun (WGS) entry which is preliminary data.</text>
</comment>
<comment type="subcellular location">
    <subcellularLocation>
        <location evidence="1">Membrane</location>
        <topology evidence="1">Multi-pass membrane protein</topology>
    </subcellularLocation>
</comment>
<feature type="domain" description="O-antigen ligase-related" evidence="7">
    <location>
        <begin position="219"/>
        <end position="349"/>
    </location>
</feature>
<evidence type="ECO:0000256" key="5">
    <source>
        <dbReference type="SAM" id="MobiDB-lite"/>
    </source>
</evidence>
<organism evidence="8 9">
    <name type="scientific">Microlunatus panaciterrae</name>
    <dbReference type="NCBI Taxonomy" id="400768"/>
    <lineage>
        <taxon>Bacteria</taxon>
        <taxon>Bacillati</taxon>
        <taxon>Actinomycetota</taxon>
        <taxon>Actinomycetes</taxon>
        <taxon>Propionibacteriales</taxon>
        <taxon>Propionibacteriaceae</taxon>
        <taxon>Microlunatus</taxon>
    </lineage>
</organism>
<feature type="transmembrane region" description="Helical" evidence="6">
    <location>
        <begin position="395"/>
        <end position="412"/>
    </location>
</feature>
<feature type="transmembrane region" description="Helical" evidence="6">
    <location>
        <begin position="59"/>
        <end position="78"/>
    </location>
</feature>
<feature type="transmembrane region" description="Helical" evidence="6">
    <location>
        <begin position="142"/>
        <end position="166"/>
    </location>
</feature>
<feature type="transmembrane region" description="Helical" evidence="6">
    <location>
        <begin position="334"/>
        <end position="357"/>
    </location>
</feature>
<evidence type="ECO:0000313" key="8">
    <source>
        <dbReference type="EMBL" id="MBM7798518.1"/>
    </source>
</evidence>
<reference evidence="8 9" key="1">
    <citation type="submission" date="2021-01" db="EMBL/GenBank/DDBJ databases">
        <title>Sequencing the genomes of 1000 actinobacteria strains.</title>
        <authorList>
            <person name="Klenk H.-P."/>
        </authorList>
    </citation>
    <scope>NUCLEOTIDE SEQUENCE [LARGE SCALE GENOMIC DNA]</scope>
    <source>
        <strain evidence="8 9">DSM 18662</strain>
    </source>
</reference>
<feature type="transmembrane region" description="Helical" evidence="6">
    <location>
        <begin position="111"/>
        <end position="130"/>
    </location>
</feature>
<dbReference type="InterPro" id="IPR007016">
    <property type="entry name" value="O-antigen_ligase-rel_domated"/>
</dbReference>
<evidence type="ECO:0000256" key="1">
    <source>
        <dbReference type="ARBA" id="ARBA00004141"/>
    </source>
</evidence>
<evidence type="ECO:0000259" key="7">
    <source>
        <dbReference type="Pfam" id="PF04932"/>
    </source>
</evidence>
<feature type="transmembrane region" description="Helical" evidence="6">
    <location>
        <begin position="84"/>
        <end position="104"/>
    </location>
</feature>
<feature type="transmembrane region" description="Helical" evidence="6">
    <location>
        <begin position="25"/>
        <end position="47"/>
    </location>
</feature>
<evidence type="ECO:0000256" key="4">
    <source>
        <dbReference type="ARBA" id="ARBA00023136"/>
    </source>
</evidence>
<evidence type="ECO:0000313" key="9">
    <source>
        <dbReference type="Proteomes" id="UP000704762"/>
    </source>
</evidence>
<dbReference type="EMBL" id="JAFBCF010000001">
    <property type="protein sequence ID" value="MBM7798518.1"/>
    <property type="molecule type" value="Genomic_DNA"/>
</dbReference>
<keyword evidence="3 6" id="KW-1133">Transmembrane helix</keyword>
<feature type="transmembrane region" description="Helical" evidence="6">
    <location>
        <begin position="213"/>
        <end position="246"/>
    </location>
</feature>
<evidence type="ECO:0000256" key="2">
    <source>
        <dbReference type="ARBA" id="ARBA00022692"/>
    </source>
</evidence>
<sequence>MTHLVLWIAACGLLAWFTRHRPVRGVALVLVLWAAVPAIAAHVLTGLSRGPVAFHPATWLVLSIVAVQLIFGLPQLVAALNRHIYVVVAVGTFICGAFATNMAFNSGGTRLLVDQVVAPFLVFWIVVAFGDRDRQALLLLRNTVLAVIAALCALAFVQLLAGRILFYTADYEALDWFHPEKFDRWMGTTDSPLVLSLGICIAAPLTVSLRRDLIRFALLGCYLVGVIITQSRTGGVMLAAILLYIVIRAPMRLWARTLYAMLMAIAGYVALTSTLASGLNARIANDTGSAEARATALRFFTNHWLDYAFTGQGLTSSYQIARNAGLITSLESSYLMYAVDTGIILATVYFGAQLCLILRHAGQKGLRGVTVAALVGFVLQHTFSAVAGANLSGTLIWVVIGMTVIGSSCPAARRPEPSRRLEPSLRAQPVNAP</sequence>
<dbReference type="PANTHER" id="PTHR37422">
    <property type="entry name" value="TEICHURONIC ACID BIOSYNTHESIS PROTEIN TUAE"/>
    <property type="match status" value="1"/>
</dbReference>
<feature type="compositionally biased region" description="Basic and acidic residues" evidence="5">
    <location>
        <begin position="413"/>
        <end position="423"/>
    </location>
</feature>
<keyword evidence="9" id="KW-1185">Reference proteome</keyword>
<feature type="region of interest" description="Disordered" evidence="5">
    <location>
        <begin position="413"/>
        <end position="433"/>
    </location>
</feature>
<proteinExistence type="predicted"/>
<protein>
    <recommendedName>
        <fullName evidence="7">O-antigen ligase-related domain-containing protein</fullName>
    </recommendedName>
</protein>
<evidence type="ECO:0000256" key="6">
    <source>
        <dbReference type="SAM" id="Phobius"/>
    </source>
</evidence>
<gene>
    <name evidence="8" type="ORF">JOE57_001439</name>
</gene>
<evidence type="ECO:0000256" key="3">
    <source>
        <dbReference type="ARBA" id="ARBA00022989"/>
    </source>
</evidence>
<accession>A0ABS2RIH8</accession>